<comment type="caution">
    <text evidence="1">The sequence shown here is derived from an EMBL/GenBank/DDBJ whole genome shotgun (WGS) entry which is preliminary data.</text>
</comment>
<name>A0ABV9AHJ7_9ACTN</name>
<organism evidence="1 2">
    <name type="scientific">Streptomyces vulcanius</name>
    <dbReference type="NCBI Taxonomy" id="1441876"/>
    <lineage>
        <taxon>Bacteria</taxon>
        <taxon>Bacillati</taxon>
        <taxon>Actinomycetota</taxon>
        <taxon>Actinomycetes</taxon>
        <taxon>Kitasatosporales</taxon>
        <taxon>Streptomycetaceae</taxon>
        <taxon>Streptomyces</taxon>
    </lineage>
</organism>
<evidence type="ECO:0000313" key="2">
    <source>
        <dbReference type="Proteomes" id="UP001595839"/>
    </source>
</evidence>
<dbReference type="EMBL" id="JBHSFK010000002">
    <property type="protein sequence ID" value="MFC4498534.1"/>
    <property type="molecule type" value="Genomic_DNA"/>
</dbReference>
<dbReference type="RefSeq" id="WP_381167940.1">
    <property type="nucleotide sequence ID" value="NZ_JBHSFK010000002.1"/>
</dbReference>
<reference evidence="2" key="1">
    <citation type="journal article" date="2019" name="Int. J. Syst. Evol. Microbiol.">
        <title>The Global Catalogue of Microorganisms (GCM) 10K type strain sequencing project: providing services to taxonomists for standard genome sequencing and annotation.</title>
        <authorList>
            <consortium name="The Broad Institute Genomics Platform"/>
            <consortium name="The Broad Institute Genome Sequencing Center for Infectious Disease"/>
            <person name="Wu L."/>
            <person name="Ma J."/>
        </authorList>
    </citation>
    <scope>NUCLEOTIDE SEQUENCE [LARGE SCALE GENOMIC DNA]</scope>
    <source>
        <strain evidence="2">CGMCC 4.7177</strain>
    </source>
</reference>
<accession>A0ABV9AHJ7</accession>
<evidence type="ECO:0008006" key="3">
    <source>
        <dbReference type="Google" id="ProtNLM"/>
    </source>
</evidence>
<keyword evidence="2" id="KW-1185">Reference proteome</keyword>
<gene>
    <name evidence="1" type="ORF">ACFPIH_03180</name>
</gene>
<dbReference type="Proteomes" id="UP001595839">
    <property type="component" value="Unassembled WGS sequence"/>
</dbReference>
<sequence>MAISRTSRYQRNETALVPDRNGQLQLTVMQRLPVDQSLRVSDYRWRAAERVDAVAAQYYGSETSWWMYAEANPRVLDWTQPPAGLQIMVPRGVA</sequence>
<protein>
    <recommendedName>
        <fullName evidence="3">LysM domain-containing protein</fullName>
    </recommendedName>
</protein>
<evidence type="ECO:0000313" key="1">
    <source>
        <dbReference type="EMBL" id="MFC4498534.1"/>
    </source>
</evidence>
<proteinExistence type="predicted"/>